<name>A0ABX4I2C2_9GAMM</name>
<dbReference type="InterPro" id="IPR000182">
    <property type="entry name" value="GNAT_dom"/>
</dbReference>
<evidence type="ECO:0000259" key="1">
    <source>
        <dbReference type="PROSITE" id="PS51186"/>
    </source>
</evidence>
<dbReference type="Gene3D" id="3.40.630.30">
    <property type="match status" value="1"/>
</dbReference>
<evidence type="ECO:0000313" key="3">
    <source>
        <dbReference type="Proteomes" id="UP000218427"/>
    </source>
</evidence>
<reference evidence="2" key="1">
    <citation type="submission" date="2017-08" db="EMBL/GenBank/DDBJ databases">
        <title>Microbulbifer marisrubri sp. nov., a halophilic alphaproteobacterium isolated from marine sediment of the Yellow Sea, China.</title>
        <authorList>
            <person name="Zhang G."/>
            <person name="Xiong Q."/>
        </authorList>
    </citation>
    <scope>NUCLEOTIDE SEQUENCE [LARGE SCALE GENOMIC DNA]</scope>
    <source>
        <strain evidence="2">WRN-8</strain>
    </source>
</reference>
<dbReference type="PROSITE" id="PS51186">
    <property type="entry name" value="GNAT"/>
    <property type="match status" value="1"/>
</dbReference>
<dbReference type="EMBL" id="LRFG02000001">
    <property type="protein sequence ID" value="PCO06491.1"/>
    <property type="molecule type" value="Genomic_DNA"/>
</dbReference>
<comment type="caution">
    <text evidence="2">The sequence shown here is derived from an EMBL/GenBank/DDBJ whole genome shotgun (WGS) entry which is preliminary data.</text>
</comment>
<evidence type="ECO:0000313" key="2">
    <source>
        <dbReference type="EMBL" id="PCO06491.1"/>
    </source>
</evidence>
<organism evidence="2 3">
    <name type="scientific">Microbulbifer flavimaris</name>
    <dbReference type="NCBI Taxonomy" id="1781068"/>
    <lineage>
        <taxon>Bacteria</taxon>
        <taxon>Pseudomonadati</taxon>
        <taxon>Pseudomonadota</taxon>
        <taxon>Gammaproteobacteria</taxon>
        <taxon>Cellvibrionales</taxon>
        <taxon>Microbulbiferaceae</taxon>
        <taxon>Microbulbifer</taxon>
    </lineage>
</organism>
<dbReference type="CDD" id="cd04301">
    <property type="entry name" value="NAT_SF"/>
    <property type="match status" value="1"/>
</dbReference>
<dbReference type="Proteomes" id="UP000218427">
    <property type="component" value="Unassembled WGS sequence"/>
</dbReference>
<gene>
    <name evidence="2" type="ORF">AWR36_001505</name>
</gene>
<keyword evidence="3" id="KW-1185">Reference proteome</keyword>
<sequence length="159" mass="18506">MRIEDLRQHPSAIERLADWHFDEWQHLYPDQCREDFAEDLRRCLGQDAVPATWVLVNGEGINAGVWGSTSVVEQDMDTNRDLGPWLANVYVHPQYRGQGLGSRLIQRVMDQCRTLELDDLYLFTPDQQHLYASLGWQPLCTEHYHGEVVTIMKARLTRL</sequence>
<protein>
    <submittedName>
        <fullName evidence="2">GNAT family N-acetyltransferase</fullName>
    </submittedName>
</protein>
<dbReference type="InterPro" id="IPR039840">
    <property type="entry name" value="NAA80"/>
</dbReference>
<feature type="domain" description="N-acetyltransferase" evidence="1">
    <location>
        <begin position="1"/>
        <end position="157"/>
    </location>
</feature>
<dbReference type="Pfam" id="PF13508">
    <property type="entry name" value="Acetyltransf_7"/>
    <property type="match status" value="1"/>
</dbReference>
<accession>A0ABX4I2C2</accession>
<dbReference type="InterPro" id="IPR016181">
    <property type="entry name" value="Acyl_CoA_acyltransferase"/>
</dbReference>
<dbReference type="SUPFAM" id="SSF55729">
    <property type="entry name" value="Acyl-CoA N-acyltransferases (Nat)"/>
    <property type="match status" value="1"/>
</dbReference>
<proteinExistence type="predicted"/>
<dbReference type="PANTHER" id="PTHR13538:SF4">
    <property type="entry name" value="N-ALPHA-ACETYLTRANSFERASE 80"/>
    <property type="match status" value="1"/>
</dbReference>
<dbReference type="RefSeq" id="WP_067080011.1">
    <property type="nucleotide sequence ID" value="NZ_LRFG02000001.1"/>
</dbReference>
<dbReference type="PANTHER" id="PTHR13538">
    <property type="entry name" value="N-ACETYLTRANSFERASE 6"/>
    <property type="match status" value="1"/>
</dbReference>